<organism evidence="2 3">
    <name type="scientific">Paenibacillus lautus</name>
    <name type="common">Bacillus lautus</name>
    <dbReference type="NCBI Taxonomy" id="1401"/>
    <lineage>
        <taxon>Bacteria</taxon>
        <taxon>Bacillati</taxon>
        <taxon>Bacillota</taxon>
        <taxon>Bacilli</taxon>
        <taxon>Bacillales</taxon>
        <taxon>Paenibacillaceae</taxon>
        <taxon>Paenibacillus</taxon>
    </lineage>
</organism>
<gene>
    <name evidence="2" type="ORF">D5F53_18100</name>
</gene>
<dbReference type="EMBL" id="CP032412">
    <property type="protein sequence ID" value="AYB45075.1"/>
    <property type="molecule type" value="Genomic_DNA"/>
</dbReference>
<dbReference type="Pfam" id="PF13524">
    <property type="entry name" value="Glyco_trans_1_2"/>
    <property type="match status" value="1"/>
</dbReference>
<name>A0A385TV49_PAELA</name>
<evidence type="ECO:0000259" key="1">
    <source>
        <dbReference type="Pfam" id="PF13524"/>
    </source>
</evidence>
<protein>
    <recommendedName>
        <fullName evidence="1">Spore protein YkvP/CgeB glycosyl transferase-like domain-containing protein</fullName>
    </recommendedName>
</protein>
<accession>A0A385TV49</accession>
<keyword evidence="3" id="KW-1185">Reference proteome</keyword>
<feature type="domain" description="Spore protein YkvP/CgeB glycosyl transferase-like" evidence="1">
    <location>
        <begin position="216"/>
        <end position="327"/>
    </location>
</feature>
<dbReference type="KEGG" id="plw:D5F53_18100"/>
<dbReference type="Proteomes" id="UP000266552">
    <property type="component" value="Chromosome"/>
</dbReference>
<dbReference type="InterPro" id="IPR055259">
    <property type="entry name" value="YkvP/CgeB_Glyco_trans-like"/>
</dbReference>
<reference evidence="2 3" key="1">
    <citation type="submission" date="2018-09" db="EMBL/GenBank/DDBJ databases">
        <title>Genome Sequence of Paenibacillus lautus Strain E7593-69, Azo Dye-Degrading Bacteria, Isolated from Commercial Tattoo Inks.</title>
        <authorList>
            <person name="Nho S.W."/>
            <person name="Kim S.-J."/>
            <person name="Kweon O."/>
            <person name="Cerniglia C.E."/>
        </authorList>
    </citation>
    <scope>NUCLEOTIDE SEQUENCE [LARGE SCALE GENOMIC DNA]</scope>
    <source>
        <strain evidence="2 3">E7593-69</strain>
    </source>
</reference>
<dbReference type="Gene3D" id="3.40.50.2000">
    <property type="entry name" value="Glycogen Phosphorylase B"/>
    <property type="match status" value="1"/>
</dbReference>
<sequence>MYPTVRLHPSSQKYISKVINKAVQNINPVDKAEASNIHRVINYKNMKALIVSPYNEGLHWRTPQIITEQLKRLVHEAYVIKAYPGFLAELFQFNPDLLIFIGNDYEFGPEDQQILGQLPTKTAIWLSDHDGSSEEIKGVASLFDYVFTQTSTLIPFYRFESDVQHVHHLPFAADMSFFHPKPADETCESSLLILGDAVPRFEAFISQLSYLMKRKKIFASGRGWEPYGHIRCLPADANLANYYNGADMVINWSGLHHHLFECASCGAFQLIQEHPGIYDYFKPGYDVAVFHNPDDLLDSIVYYSAQVEQKRSIATNALQGSMYRYSFLQMVYQLLHIMHTH</sequence>
<evidence type="ECO:0000313" key="3">
    <source>
        <dbReference type="Proteomes" id="UP000266552"/>
    </source>
</evidence>
<dbReference type="AlphaFoldDB" id="A0A385TV49"/>
<dbReference type="SUPFAM" id="SSF53756">
    <property type="entry name" value="UDP-Glycosyltransferase/glycogen phosphorylase"/>
    <property type="match status" value="1"/>
</dbReference>
<proteinExistence type="predicted"/>
<evidence type="ECO:0000313" key="2">
    <source>
        <dbReference type="EMBL" id="AYB45075.1"/>
    </source>
</evidence>